<accession>A0A7J6D676</accession>
<comment type="caution">
    <text evidence="2">The sequence shown here is derived from an EMBL/GenBank/DDBJ whole genome shotgun (WGS) entry which is preliminary data.</text>
</comment>
<evidence type="ECO:0000313" key="2">
    <source>
        <dbReference type="EMBL" id="KAF4114484.1"/>
    </source>
</evidence>
<gene>
    <name evidence="2" type="ORF">G5714_004707</name>
</gene>
<protein>
    <submittedName>
        <fullName evidence="2">Uncharacterized protein</fullName>
    </submittedName>
</protein>
<sequence length="180" mass="20746">MSTSDIHSHKEEKRGPSAIKQSVMENEEEKREPGNSSIDELATKISELNIKRTSDRKETEVKFLINVPMEVTPEMSTSSESHCQKFLDLLNHKAFRKEDELRYKDIAVIFGLNGMEPDVRKEMKKNVEIQCRVDRKALDEERGEQNQQRTTSWDSNSGRRERSCTVCQRTNRKAIGTDGS</sequence>
<name>A0A7J6D676_9TELE</name>
<feature type="compositionally biased region" description="Basic and acidic residues" evidence="1">
    <location>
        <begin position="1"/>
        <end position="15"/>
    </location>
</feature>
<dbReference type="AlphaFoldDB" id="A0A7J6D676"/>
<keyword evidence="3" id="KW-1185">Reference proteome</keyword>
<reference evidence="2 3" key="1">
    <citation type="submission" date="2020-04" db="EMBL/GenBank/DDBJ databases">
        <title>Chromosome-level genome assembly of a cyprinid fish Onychostoma macrolepis by integration of Nanopore Sequencing, Bionano and Hi-C technology.</title>
        <authorList>
            <person name="Wang D."/>
        </authorList>
    </citation>
    <scope>NUCLEOTIDE SEQUENCE [LARGE SCALE GENOMIC DNA]</scope>
    <source>
        <strain evidence="2">SWU-2019</strain>
        <tissue evidence="2">Muscle</tissue>
    </source>
</reference>
<evidence type="ECO:0000256" key="1">
    <source>
        <dbReference type="SAM" id="MobiDB-lite"/>
    </source>
</evidence>
<feature type="region of interest" description="Disordered" evidence="1">
    <location>
        <begin position="1"/>
        <end position="40"/>
    </location>
</feature>
<proteinExistence type="predicted"/>
<feature type="region of interest" description="Disordered" evidence="1">
    <location>
        <begin position="138"/>
        <end position="167"/>
    </location>
</feature>
<evidence type="ECO:0000313" key="3">
    <source>
        <dbReference type="Proteomes" id="UP000579812"/>
    </source>
</evidence>
<organism evidence="2 3">
    <name type="scientific">Onychostoma macrolepis</name>
    <dbReference type="NCBI Taxonomy" id="369639"/>
    <lineage>
        <taxon>Eukaryota</taxon>
        <taxon>Metazoa</taxon>
        <taxon>Chordata</taxon>
        <taxon>Craniata</taxon>
        <taxon>Vertebrata</taxon>
        <taxon>Euteleostomi</taxon>
        <taxon>Actinopterygii</taxon>
        <taxon>Neopterygii</taxon>
        <taxon>Teleostei</taxon>
        <taxon>Ostariophysi</taxon>
        <taxon>Cypriniformes</taxon>
        <taxon>Cyprinidae</taxon>
        <taxon>Acrossocheilinae</taxon>
        <taxon>Onychostoma</taxon>
    </lineage>
</organism>
<dbReference type="EMBL" id="JAAMOB010000004">
    <property type="protein sequence ID" value="KAF4114484.1"/>
    <property type="molecule type" value="Genomic_DNA"/>
</dbReference>
<feature type="compositionally biased region" description="Polar residues" evidence="1">
    <location>
        <begin position="145"/>
        <end position="156"/>
    </location>
</feature>
<dbReference type="Proteomes" id="UP000579812">
    <property type="component" value="Unassembled WGS sequence"/>
</dbReference>